<feature type="coiled-coil region" evidence="1">
    <location>
        <begin position="144"/>
        <end position="220"/>
    </location>
</feature>
<proteinExistence type="predicted"/>
<dbReference type="Proteomes" id="UP000254866">
    <property type="component" value="Unassembled WGS sequence"/>
</dbReference>
<evidence type="ECO:0000256" key="2">
    <source>
        <dbReference type="SAM" id="MobiDB-lite"/>
    </source>
</evidence>
<protein>
    <submittedName>
        <fullName evidence="3">Uncharacterized protein</fullName>
    </submittedName>
</protein>
<organism evidence="3 4">
    <name type="scientific">Venustampulla echinocandica</name>
    <dbReference type="NCBI Taxonomy" id="2656787"/>
    <lineage>
        <taxon>Eukaryota</taxon>
        <taxon>Fungi</taxon>
        <taxon>Dikarya</taxon>
        <taxon>Ascomycota</taxon>
        <taxon>Pezizomycotina</taxon>
        <taxon>Leotiomycetes</taxon>
        <taxon>Helotiales</taxon>
        <taxon>Pleuroascaceae</taxon>
        <taxon>Venustampulla</taxon>
    </lineage>
</organism>
<evidence type="ECO:0000256" key="1">
    <source>
        <dbReference type="SAM" id="Coils"/>
    </source>
</evidence>
<dbReference type="AlphaFoldDB" id="A0A370TU14"/>
<keyword evidence="1" id="KW-0175">Coiled coil</keyword>
<evidence type="ECO:0000313" key="3">
    <source>
        <dbReference type="EMBL" id="RDL39016.1"/>
    </source>
</evidence>
<feature type="compositionally biased region" description="Polar residues" evidence="2">
    <location>
        <begin position="20"/>
        <end position="30"/>
    </location>
</feature>
<reference evidence="3 4" key="1">
    <citation type="journal article" date="2018" name="IMA Fungus">
        <title>IMA Genome-F 9: Draft genome sequence of Annulohypoxylon stygium, Aspergillus mulundensis, Berkeleyomyces basicola (syn. Thielaviopsis basicola), Ceratocystis smalleyi, two Cercospora beticola strains, Coleophoma cylindrospora, Fusarium fracticaudum, Phialophora cf. hyalina, and Morchella septimelata.</title>
        <authorList>
            <person name="Wingfield B.D."/>
            <person name="Bills G.F."/>
            <person name="Dong Y."/>
            <person name="Huang W."/>
            <person name="Nel W.J."/>
            <person name="Swalarsk-Parry B.S."/>
            <person name="Vaghefi N."/>
            <person name="Wilken P.M."/>
            <person name="An Z."/>
            <person name="de Beer Z.W."/>
            <person name="De Vos L."/>
            <person name="Chen L."/>
            <person name="Duong T.A."/>
            <person name="Gao Y."/>
            <person name="Hammerbacher A."/>
            <person name="Kikkert J.R."/>
            <person name="Li Y."/>
            <person name="Li H."/>
            <person name="Li K."/>
            <person name="Li Q."/>
            <person name="Liu X."/>
            <person name="Ma X."/>
            <person name="Naidoo K."/>
            <person name="Pethybridge S.J."/>
            <person name="Sun J."/>
            <person name="Steenkamp E.T."/>
            <person name="van der Nest M.A."/>
            <person name="van Wyk S."/>
            <person name="Wingfield M.J."/>
            <person name="Xiong C."/>
            <person name="Yue Q."/>
            <person name="Zhang X."/>
        </authorList>
    </citation>
    <scope>NUCLEOTIDE SEQUENCE [LARGE SCALE GENOMIC DNA]</scope>
    <source>
        <strain evidence="3 4">BP 5553</strain>
    </source>
</reference>
<dbReference type="OrthoDB" id="4448936at2759"/>
<dbReference type="GeneID" id="43596205"/>
<dbReference type="STRING" id="2656787.A0A370TU14"/>
<gene>
    <name evidence="3" type="ORF">BP5553_03356</name>
</gene>
<feature type="region of interest" description="Disordered" evidence="2">
    <location>
        <begin position="81"/>
        <end position="113"/>
    </location>
</feature>
<sequence>MSLHHLGIAHFPVLHRQFSSPITSPRSIQPSPREEDLTEDNKDVLIERLHDVVLRLSKDNSLENTTIAAIHHKVDEVEILMREGSRRKSPSLRSGSFGSAREDDTFWGPRTPTQSLRMRLPEMVKTSPQSIRDVEMTTKAIQIARDAEQLTSQLSKAIAELQIRREESDHIHDLLVARAEKAAERILLLEYRIAEMEDDFDANQSELKFLRIQLQSIEAQCSQYIPRDADQELTESIMNWKVDWEDIDRRSKARRKKCNVSAAHKDDTESVIGVASTSLLPILRAVSDR</sequence>
<evidence type="ECO:0000313" key="4">
    <source>
        <dbReference type="Proteomes" id="UP000254866"/>
    </source>
</evidence>
<name>A0A370TU14_9HELO</name>
<dbReference type="RefSeq" id="XP_031871672.1">
    <property type="nucleotide sequence ID" value="XM_032011979.1"/>
</dbReference>
<accession>A0A370TU14</accession>
<feature type="region of interest" description="Disordered" evidence="2">
    <location>
        <begin position="20"/>
        <end position="40"/>
    </location>
</feature>
<keyword evidence="4" id="KW-1185">Reference proteome</keyword>
<dbReference type="EMBL" id="NPIC01000002">
    <property type="protein sequence ID" value="RDL39016.1"/>
    <property type="molecule type" value="Genomic_DNA"/>
</dbReference>
<comment type="caution">
    <text evidence="3">The sequence shown here is derived from an EMBL/GenBank/DDBJ whole genome shotgun (WGS) entry which is preliminary data.</text>
</comment>